<evidence type="ECO:0000313" key="3">
    <source>
        <dbReference type="EMBL" id="WNG51254.1"/>
    </source>
</evidence>
<dbReference type="Pfam" id="PF00248">
    <property type="entry name" value="Aldo_ket_red"/>
    <property type="match status" value="1"/>
</dbReference>
<keyword evidence="4" id="KW-1185">Reference proteome</keyword>
<sequence length="322" mass="35098">MERRRLGRSELEISAVGLGCWQFSEGFGLAGGFWEALPSETVQEIVDASLRGGINWFDTAEAYGNGRSEKALAAALTSLGKKPGDVAVATKWFPYPFRGASSIRNTIDERLACLSPFPIDLHQIHQPFAFTTVAAQAHAMADLVQAGKIRTVGVSNFSEKRMRAAHAALAARGIPLVSNQMQYSLLDRRIESNGVLAAAKELGITIIAYSPLAQGLLSGKFHDDPTLIQKSVGPRKYLPSFRAKGLARSRPLIDELRKIAAAHGVTASQVALNWLIHFHGDTVVVIPGATKRRHAEENVGTMGFKLSQQELNRIDELSRSFR</sequence>
<dbReference type="InterPro" id="IPR018170">
    <property type="entry name" value="Aldo/ket_reductase_CS"/>
</dbReference>
<keyword evidence="1" id="KW-0560">Oxidoreductase</keyword>
<evidence type="ECO:0000259" key="2">
    <source>
        <dbReference type="Pfam" id="PF00248"/>
    </source>
</evidence>
<dbReference type="EMBL" id="CP043494">
    <property type="protein sequence ID" value="WNG51254.1"/>
    <property type="molecule type" value="Genomic_DNA"/>
</dbReference>
<feature type="domain" description="NADP-dependent oxidoreductase" evidence="2">
    <location>
        <begin position="17"/>
        <end position="318"/>
    </location>
</feature>
<dbReference type="InterPro" id="IPR050523">
    <property type="entry name" value="AKR_Detox_Biosynth"/>
</dbReference>
<dbReference type="SUPFAM" id="SSF51430">
    <property type="entry name" value="NAD(P)-linked oxidoreductase"/>
    <property type="match status" value="1"/>
</dbReference>
<dbReference type="PRINTS" id="PR00069">
    <property type="entry name" value="ALDKETRDTASE"/>
</dbReference>
<dbReference type="InterPro" id="IPR036812">
    <property type="entry name" value="NAD(P)_OxRdtase_dom_sf"/>
</dbReference>
<accession>A0ABY9X7E6</accession>
<dbReference type="PANTHER" id="PTHR43364">
    <property type="entry name" value="NADH-SPECIFIC METHYLGLYOXAL REDUCTASE-RELATED"/>
    <property type="match status" value="1"/>
</dbReference>
<dbReference type="Gene3D" id="3.20.20.100">
    <property type="entry name" value="NADP-dependent oxidoreductase domain"/>
    <property type="match status" value="1"/>
</dbReference>
<dbReference type="RefSeq" id="WP_395811302.1">
    <property type="nucleotide sequence ID" value="NZ_CP043494.1"/>
</dbReference>
<name>A0ABY9X7E6_9BACT</name>
<dbReference type="InterPro" id="IPR023210">
    <property type="entry name" value="NADP_OxRdtase_dom"/>
</dbReference>
<protein>
    <submittedName>
        <fullName evidence="3">Aldo/keto reductase</fullName>
    </submittedName>
</protein>
<evidence type="ECO:0000313" key="4">
    <source>
        <dbReference type="Proteomes" id="UP001611383"/>
    </source>
</evidence>
<dbReference type="Proteomes" id="UP001611383">
    <property type="component" value="Chromosome"/>
</dbReference>
<dbReference type="InterPro" id="IPR020471">
    <property type="entry name" value="AKR"/>
</dbReference>
<proteinExistence type="predicted"/>
<gene>
    <name evidence="3" type="ORF">F0U60_49315</name>
</gene>
<dbReference type="PANTHER" id="PTHR43364:SF4">
    <property type="entry name" value="NAD(P)-LINKED OXIDOREDUCTASE SUPERFAMILY PROTEIN"/>
    <property type="match status" value="1"/>
</dbReference>
<evidence type="ECO:0000256" key="1">
    <source>
        <dbReference type="ARBA" id="ARBA00023002"/>
    </source>
</evidence>
<dbReference type="PROSITE" id="PS00062">
    <property type="entry name" value="ALDOKETO_REDUCTASE_2"/>
    <property type="match status" value="1"/>
</dbReference>
<reference evidence="3 4" key="1">
    <citation type="submission" date="2019-08" db="EMBL/GenBank/DDBJ databases">
        <title>Archangium and Cystobacter genomes.</title>
        <authorList>
            <person name="Chen I.-C.K."/>
            <person name="Wielgoss S."/>
        </authorList>
    </citation>
    <scope>NUCLEOTIDE SEQUENCE [LARGE SCALE GENOMIC DNA]</scope>
    <source>
        <strain evidence="3 4">Cbm 6</strain>
    </source>
</reference>
<dbReference type="CDD" id="cd19093">
    <property type="entry name" value="AKR_AtPLR-like"/>
    <property type="match status" value="1"/>
</dbReference>
<organism evidence="3 4">
    <name type="scientific">Archangium minus</name>
    <dbReference type="NCBI Taxonomy" id="83450"/>
    <lineage>
        <taxon>Bacteria</taxon>
        <taxon>Pseudomonadati</taxon>
        <taxon>Myxococcota</taxon>
        <taxon>Myxococcia</taxon>
        <taxon>Myxococcales</taxon>
        <taxon>Cystobacterineae</taxon>
        <taxon>Archangiaceae</taxon>
        <taxon>Archangium</taxon>
    </lineage>
</organism>